<evidence type="ECO:0000313" key="2">
    <source>
        <dbReference type="EMBL" id="QDG50205.1"/>
    </source>
</evidence>
<accession>A0A5B8Y5W8</accession>
<gene>
    <name evidence="2" type="ORF">FIV42_05515</name>
</gene>
<dbReference type="Pfam" id="PF12358">
    <property type="entry name" value="DUF3644"/>
    <property type="match status" value="1"/>
</dbReference>
<keyword evidence="3" id="KW-1185">Reference proteome</keyword>
<organism evidence="2 3">
    <name type="scientific">Persicimonas caeni</name>
    <dbReference type="NCBI Taxonomy" id="2292766"/>
    <lineage>
        <taxon>Bacteria</taxon>
        <taxon>Deltaproteobacteria</taxon>
        <taxon>Bradymonadales</taxon>
        <taxon>Bradymonadaceae</taxon>
        <taxon>Persicimonas</taxon>
    </lineage>
</organism>
<evidence type="ECO:0000313" key="3">
    <source>
        <dbReference type="Proteomes" id="UP000315995"/>
    </source>
</evidence>
<dbReference type="Proteomes" id="UP000315995">
    <property type="component" value="Chromosome"/>
</dbReference>
<name>A0A4Y6PQZ1_PERCE</name>
<protein>
    <submittedName>
        <fullName evidence="2">DUF3644 domain-containing protein</fullName>
    </submittedName>
</protein>
<dbReference type="InterPro" id="IPR022104">
    <property type="entry name" value="DUF3644"/>
</dbReference>
<dbReference type="OrthoDB" id="1551227at2"/>
<sequence length="320" mass="36941">MMFPTTSRVSLRTCPMKAPRSSFTVAIESYNRPSLHNRVEVFTILITNAWELLLKAEIIKASDNIDAIFYKDSDRSLAIRDALKQRIPKENDPVRKNLEKVCDLRDNAVHLLIPELQAHWSRLFQANVLNFITRYEDATGENLFNSGRGMLSLIVDREAAELATIKLKFGEASAETVELFLQRFLADEEELDTPNFAIPVDYRLVLTKANQQGDIVLSHGEGGRRAIKVVQSRNIDKTHPHLMMEAVELIGERLPEHHVTRPRVTAICEKHHIYNSPGSKYYDEIQKPFTRRFSDTFVDWVVEKASEDTEWIERAWDWYS</sequence>
<dbReference type="EMBL" id="CP041186">
    <property type="protein sequence ID" value="QDG50205.1"/>
    <property type="molecule type" value="Genomic_DNA"/>
</dbReference>
<accession>A0A4Y6PQZ1</accession>
<feature type="domain" description="DUF3644" evidence="1">
    <location>
        <begin position="20"/>
        <end position="184"/>
    </location>
</feature>
<dbReference type="AlphaFoldDB" id="A0A4Y6PQZ1"/>
<evidence type="ECO:0000259" key="1">
    <source>
        <dbReference type="Pfam" id="PF12358"/>
    </source>
</evidence>
<proteinExistence type="predicted"/>
<reference evidence="2 3" key="1">
    <citation type="submission" date="2019-06" db="EMBL/GenBank/DDBJ databases">
        <title>Persicimonas caeni gen. nov., sp. nov., a predatory bacterium isolated from solar saltern.</title>
        <authorList>
            <person name="Wang S."/>
        </authorList>
    </citation>
    <scope>NUCLEOTIDE SEQUENCE [LARGE SCALE GENOMIC DNA]</scope>
    <source>
        <strain evidence="2 3">YN101</strain>
    </source>
</reference>